<feature type="domain" description="DUF4469" evidence="1">
    <location>
        <begin position="131"/>
        <end position="222"/>
    </location>
</feature>
<dbReference type="Proteomes" id="UP000248079">
    <property type="component" value="Unassembled WGS sequence"/>
</dbReference>
<proteinExistence type="predicted"/>
<evidence type="ECO:0000259" key="2">
    <source>
        <dbReference type="Pfam" id="PF14848"/>
    </source>
</evidence>
<dbReference type="Gene3D" id="2.70.50.70">
    <property type="match status" value="1"/>
</dbReference>
<dbReference type="Pfam" id="PF14734">
    <property type="entry name" value="DUF4469"/>
    <property type="match status" value="1"/>
</dbReference>
<organism evidence="3 4">
    <name type="scientific">Marinifilum breve</name>
    <dbReference type="NCBI Taxonomy" id="2184082"/>
    <lineage>
        <taxon>Bacteria</taxon>
        <taxon>Pseudomonadati</taxon>
        <taxon>Bacteroidota</taxon>
        <taxon>Bacteroidia</taxon>
        <taxon>Marinilabiliales</taxon>
        <taxon>Marinifilaceae</taxon>
    </lineage>
</organism>
<name>A0A2V4A4F7_9BACT</name>
<dbReference type="RefSeq" id="WP_110359298.1">
    <property type="nucleotide sequence ID" value="NZ_QFLI01000001.1"/>
</dbReference>
<accession>A0A2V4A4F7</accession>
<sequence length="232" mass="25744">MTVRYGLGLNHLTEDPGDYLAVVTECTTSNAKKIMERMMGKGSTVTKAEGLSVIEEFEYAVVEEVKEGNIVSTDLFRISPSISGVFKDENDSFDPSRHSIKLNISPGPRLQEIISKIELKKVAISTAEPVIEKFVDLKGKSVNESFTPGQMASIQGSFLKFDEEDTNQGVFFIAADESETRASDFIKNKPSELMFFVPDELTSGKFQLEVRTILHHSKVLKKARLSNDLSAK</sequence>
<dbReference type="Pfam" id="PF14848">
    <property type="entry name" value="HU-DNA_bdg"/>
    <property type="match status" value="1"/>
</dbReference>
<dbReference type="InterPro" id="IPR027824">
    <property type="entry name" value="DUF4469"/>
</dbReference>
<evidence type="ECO:0000259" key="1">
    <source>
        <dbReference type="Pfam" id="PF14734"/>
    </source>
</evidence>
<dbReference type="AlphaFoldDB" id="A0A2V4A4F7"/>
<gene>
    <name evidence="3" type="ORF">DF185_03395</name>
</gene>
<keyword evidence="4" id="KW-1185">Reference proteome</keyword>
<evidence type="ECO:0000313" key="3">
    <source>
        <dbReference type="EMBL" id="PXY03143.1"/>
    </source>
</evidence>
<reference evidence="3 4" key="1">
    <citation type="submission" date="2018-05" db="EMBL/GenBank/DDBJ databases">
        <title>Marinifilum breve JC075T sp. nov., a marine bacterium isolated from Yongle Blue Hole in the South China Sea.</title>
        <authorList>
            <person name="Fu T."/>
        </authorList>
    </citation>
    <scope>NUCLEOTIDE SEQUENCE [LARGE SCALE GENOMIC DNA]</scope>
    <source>
        <strain evidence="3 4">JC075</strain>
    </source>
</reference>
<comment type="caution">
    <text evidence="3">The sequence shown here is derived from an EMBL/GenBank/DDBJ whole genome shotgun (WGS) entry which is preliminary data.</text>
</comment>
<dbReference type="EMBL" id="QFLI01000001">
    <property type="protein sequence ID" value="PXY03143.1"/>
    <property type="molecule type" value="Genomic_DNA"/>
</dbReference>
<dbReference type="OrthoDB" id="1115271at2"/>
<feature type="domain" description="Bvu-2165-like IHF-HU-like DNA-binding" evidence="2">
    <location>
        <begin position="6"/>
        <end position="121"/>
    </location>
</feature>
<dbReference type="InterPro" id="IPR049893">
    <property type="entry name" value="Bvu_2165-like_IHF-HU-DNA_bdg"/>
</dbReference>
<dbReference type="CDD" id="cd13833">
    <property type="entry name" value="HU_IHF_like"/>
    <property type="match status" value="1"/>
</dbReference>
<evidence type="ECO:0000313" key="4">
    <source>
        <dbReference type="Proteomes" id="UP000248079"/>
    </source>
</evidence>
<dbReference type="CDD" id="cd12843">
    <property type="entry name" value="Bvu_2165_C_like"/>
    <property type="match status" value="1"/>
</dbReference>
<protein>
    <submittedName>
        <fullName evidence="3">Uncharacterized protein</fullName>
    </submittedName>
</protein>